<evidence type="ECO:0000313" key="7">
    <source>
        <dbReference type="EMBL" id="KAK3393177.1"/>
    </source>
</evidence>
<keyword evidence="2" id="KW-1133">Transmembrane helix</keyword>
<evidence type="ECO:0000256" key="2">
    <source>
        <dbReference type="SAM" id="Phobius"/>
    </source>
</evidence>
<keyword evidence="8" id="KW-1185">Reference proteome</keyword>
<evidence type="ECO:0000259" key="6">
    <source>
        <dbReference type="Pfam" id="PF20843"/>
    </source>
</evidence>
<dbReference type="Proteomes" id="UP001285441">
    <property type="component" value="Unassembled WGS sequence"/>
</dbReference>
<feature type="transmembrane region" description="Helical" evidence="2">
    <location>
        <begin position="1170"/>
        <end position="1195"/>
    </location>
</feature>
<dbReference type="InterPro" id="IPR048265">
    <property type="entry name" value="Rax2-like_third"/>
</dbReference>
<feature type="domain" description="Rax2-like second" evidence="5">
    <location>
        <begin position="235"/>
        <end position="383"/>
    </location>
</feature>
<dbReference type="PANTHER" id="PTHR31778">
    <property type="entry name" value="BUD SITE SELECTION PROTEIN RAX2"/>
    <property type="match status" value="1"/>
</dbReference>
<feature type="signal peptide" evidence="3">
    <location>
        <begin position="1"/>
        <end position="35"/>
    </location>
</feature>
<proteinExistence type="predicted"/>
<comment type="caution">
    <text evidence="7">The sequence shown here is derived from an EMBL/GenBank/DDBJ whole genome shotgun (WGS) entry which is preliminary data.</text>
</comment>
<dbReference type="Pfam" id="PF20843">
    <property type="entry name" value="Rax2_3"/>
    <property type="match status" value="1"/>
</dbReference>
<evidence type="ECO:0000259" key="4">
    <source>
        <dbReference type="Pfam" id="PF12768"/>
    </source>
</evidence>
<name>A0AAE0P4H1_9PEZI</name>
<keyword evidence="3" id="KW-0732">Signal</keyword>
<dbReference type="InterPro" id="IPR011043">
    <property type="entry name" value="Gal_Oxase/kelch_b-propeller"/>
</dbReference>
<evidence type="ECO:0000256" key="3">
    <source>
        <dbReference type="SAM" id="SignalP"/>
    </source>
</evidence>
<dbReference type="InterPro" id="IPR048266">
    <property type="entry name" value="Rax2-like_second"/>
</dbReference>
<dbReference type="AlphaFoldDB" id="A0AAE0P4H1"/>
<feature type="domain" description="Rax2-like third" evidence="6">
    <location>
        <begin position="394"/>
        <end position="555"/>
    </location>
</feature>
<reference evidence="7" key="2">
    <citation type="submission" date="2023-06" db="EMBL/GenBank/DDBJ databases">
        <authorList>
            <consortium name="Lawrence Berkeley National Laboratory"/>
            <person name="Haridas S."/>
            <person name="Hensen N."/>
            <person name="Bonometti L."/>
            <person name="Westerberg I."/>
            <person name="Brannstrom I.O."/>
            <person name="Guillou S."/>
            <person name="Cros-Aarteil S."/>
            <person name="Calhoun S."/>
            <person name="Kuo A."/>
            <person name="Mondo S."/>
            <person name="Pangilinan J."/>
            <person name="Riley R."/>
            <person name="LaButti K."/>
            <person name="Andreopoulos B."/>
            <person name="Lipzen A."/>
            <person name="Chen C."/>
            <person name="Yanf M."/>
            <person name="Daum C."/>
            <person name="Ng V."/>
            <person name="Clum A."/>
            <person name="Steindorff A."/>
            <person name="Ohm R."/>
            <person name="Martin F."/>
            <person name="Silar P."/>
            <person name="Natvig D."/>
            <person name="Lalanne C."/>
            <person name="Gautier V."/>
            <person name="Ament-velasquez S.L."/>
            <person name="Kruys A."/>
            <person name="Hutchinson M.I."/>
            <person name="Powell A.J."/>
            <person name="Barry K."/>
            <person name="Miller A.N."/>
            <person name="Grigoriev I.V."/>
            <person name="Debuchy R."/>
            <person name="Gladieux P."/>
            <person name="Thoren M.H."/>
            <person name="Johannesson H."/>
        </authorList>
    </citation>
    <scope>NUCLEOTIDE SEQUENCE</scope>
    <source>
        <strain evidence="7">CBS 232.78</strain>
    </source>
</reference>
<protein>
    <submittedName>
        <fullName evidence="7">Cortical protein marker for cell polarity-domain-containing protein</fullName>
    </submittedName>
</protein>
<evidence type="ECO:0000256" key="1">
    <source>
        <dbReference type="SAM" id="MobiDB-lite"/>
    </source>
</evidence>
<keyword evidence="2" id="KW-0472">Membrane</keyword>
<organism evidence="7 8">
    <name type="scientific">Podospora didyma</name>
    <dbReference type="NCBI Taxonomy" id="330526"/>
    <lineage>
        <taxon>Eukaryota</taxon>
        <taxon>Fungi</taxon>
        <taxon>Dikarya</taxon>
        <taxon>Ascomycota</taxon>
        <taxon>Pezizomycotina</taxon>
        <taxon>Sordariomycetes</taxon>
        <taxon>Sordariomycetidae</taxon>
        <taxon>Sordariales</taxon>
        <taxon>Podosporaceae</taxon>
        <taxon>Podospora</taxon>
    </lineage>
</organism>
<dbReference type="EMBL" id="JAULSW010000001">
    <property type="protein sequence ID" value="KAK3393177.1"/>
    <property type="molecule type" value="Genomic_DNA"/>
</dbReference>
<feature type="region of interest" description="Disordered" evidence="1">
    <location>
        <begin position="806"/>
        <end position="829"/>
    </location>
</feature>
<evidence type="ECO:0000259" key="5">
    <source>
        <dbReference type="Pfam" id="PF20842"/>
    </source>
</evidence>
<keyword evidence="2" id="KW-0812">Transmembrane</keyword>
<feature type="domain" description="Rax2-like C-terminal" evidence="4">
    <location>
        <begin position="914"/>
        <end position="1161"/>
    </location>
</feature>
<evidence type="ECO:0000313" key="8">
    <source>
        <dbReference type="Proteomes" id="UP001285441"/>
    </source>
</evidence>
<gene>
    <name evidence="7" type="ORF">B0H63DRAFT_12486</name>
</gene>
<dbReference type="Pfam" id="PF12768">
    <property type="entry name" value="Rax2"/>
    <property type="match status" value="1"/>
</dbReference>
<dbReference type="Pfam" id="PF20842">
    <property type="entry name" value="Rax2_2"/>
    <property type="match status" value="1"/>
</dbReference>
<feature type="chain" id="PRO_5041970032" evidence="3">
    <location>
        <begin position="36"/>
        <end position="1241"/>
    </location>
</feature>
<dbReference type="GO" id="GO:1902929">
    <property type="term" value="C:plasma membrane of growing cell tip"/>
    <property type="evidence" value="ECO:0007669"/>
    <property type="project" value="TreeGrafter"/>
</dbReference>
<accession>A0AAE0P4H1</accession>
<sequence>MRLPFRRRHAARSQPLSTFISLLTLSSVALSPASAITFTPAPAANLDLSQLGRIALAGDFSGISLYQFEEQNERPFSTNGSESLLARMPNGAFANIVETDASIQAMCTFTMSNGTVLGVVIGGNFTSLDNMASTAVALFNPNADKDKQVIPLTGISGQVNALLCDQDTNSVYVGGNFIGANSTNAIAWVGTQGWTNLPFAGFNGPVTSITKASNGHIIFGGSFTGLGNATAPSTPDGQVINLSTAKITSGFSTTAQGFSNASDIVCKAGLGGSGNTWLLQDNTPGFWQASFRFGFQPTKLRLYNTHENGRGTKTWRFTALPLNGIMNFTYIDPATGRNASCTSECPLSNDPLVKFQDFHFVNVIGMNAFRVDISAFYGSGGGLSGIELFEDDIFAFAINDFNEPTCAGLRFPSSATPTGPWAVAPSRSSSSEYLTAQLSGSITPSSASIVFIPDIREAGNYSVNLYTPGCLQDDTCSSRGQIHISGNMTQESSKSTPIDRNIFQTNNYDKYDQIYFGLIDASSDSFRPRITMTPSPGQSLTNMTFVAQRIGFTLINSTGGLNGLYEYIPGTVVNASDFQSSAFNRLGGGFAPGSAVNALATAGDITYVAGNFTSSEARNIVAMNGRDAKDKDLDGGLNGEVESMFSNGTKLFVGGKFTSTLKNPAQVQGLSNVAVYDTEKNVWSPLGAGVNARVMRVVGLTMNITGPTPEVVISINGEFSQLEAFGNNPAVAVSGFGIWVPSQSNWLQNLNLPVEWIEGILSTSILNVPGGNSLYAGSIASSTLEARGVATLGDGLARLPVNFKGSSPSAGSGSLAKRDNTTNSTVSEGVSTGVFDTNSGRNLTILGGHFTATATNGSVIHNLLFFDGSKEEVSGIGSQITPESVFVALAVQNDVLYAGGNVTGTVNGASVSGLVSYNLGSKSFGTQPPSLNGGNGTVSSIAVRASTGDVYVGGSFKSAGSLGCPGVCFFSTSSSQWNQAGQNFDGSVNTMMWTTNTILLAGGNITINSTASTFLAKYDTDKQAWDTYPGSSQLPGPVKALTAGTKDGSQIWASGTALNGSTYLMKYDGSNWQAVGQPLQPGTDIRGLQVFSLTSSHDSTATIASNEALVITGSVVLSEFGTASAVIFNGTAFRPYALTSNSGNTAGTIARIFTERNNFFTSPGGSQLSLVFIVLIGLAISLALMLLIVLAGLFLDRLRKKREGYVPAPTHMFDRGSGIQRIPPHELLESLSKGRPGAPHV</sequence>
<dbReference type="SUPFAM" id="SSF50965">
    <property type="entry name" value="Galactose oxidase, central domain"/>
    <property type="match status" value="2"/>
</dbReference>
<dbReference type="PANTHER" id="PTHR31778:SF2">
    <property type="entry name" value="BUD SITE SELECTION PROTEIN RAX2"/>
    <property type="match status" value="1"/>
</dbReference>
<dbReference type="InterPro" id="IPR024982">
    <property type="entry name" value="Rax2-like_C"/>
</dbReference>
<reference evidence="7" key="1">
    <citation type="journal article" date="2023" name="Mol. Phylogenet. Evol.">
        <title>Genome-scale phylogeny and comparative genomics of the fungal order Sordariales.</title>
        <authorList>
            <person name="Hensen N."/>
            <person name="Bonometti L."/>
            <person name="Westerberg I."/>
            <person name="Brannstrom I.O."/>
            <person name="Guillou S."/>
            <person name="Cros-Aarteil S."/>
            <person name="Calhoun S."/>
            <person name="Haridas S."/>
            <person name="Kuo A."/>
            <person name="Mondo S."/>
            <person name="Pangilinan J."/>
            <person name="Riley R."/>
            <person name="LaButti K."/>
            <person name="Andreopoulos B."/>
            <person name="Lipzen A."/>
            <person name="Chen C."/>
            <person name="Yan M."/>
            <person name="Daum C."/>
            <person name="Ng V."/>
            <person name="Clum A."/>
            <person name="Steindorff A."/>
            <person name="Ohm R.A."/>
            <person name="Martin F."/>
            <person name="Silar P."/>
            <person name="Natvig D.O."/>
            <person name="Lalanne C."/>
            <person name="Gautier V."/>
            <person name="Ament-Velasquez S.L."/>
            <person name="Kruys A."/>
            <person name="Hutchinson M.I."/>
            <person name="Powell A.J."/>
            <person name="Barry K."/>
            <person name="Miller A.N."/>
            <person name="Grigoriev I.V."/>
            <person name="Debuchy R."/>
            <person name="Gladieux P."/>
            <person name="Hiltunen Thoren M."/>
            <person name="Johannesson H."/>
        </authorList>
    </citation>
    <scope>NUCLEOTIDE SEQUENCE</scope>
    <source>
        <strain evidence="7">CBS 232.78</strain>
    </source>
</reference>